<comment type="caution">
    <text evidence="1">The sequence shown here is derived from an EMBL/GenBank/DDBJ whole genome shotgun (WGS) entry which is preliminary data.</text>
</comment>
<keyword evidence="1" id="KW-0449">Lipoprotein</keyword>
<dbReference type="eggNOG" id="COG1653">
    <property type="taxonomic scope" value="Bacteria"/>
</dbReference>
<dbReference type="Gene3D" id="3.40.190.10">
    <property type="entry name" value="Periplasmic binding protein-like II"/>
    <property type="match status" value="1"/>
</dbReference>
<keyword evidence="2" id="KW-1185">Reference proteome</keyword>
<dbReference type="STRING" id="907348.TresaDRAFT_0908"/>
<dbReference type="PATRIC" id="fig|907348.3.peg.2332"/>
<sequence>MIPNRPSFSANPISFFRQSDKMKNSIRKTISALTAALAIIPLFFCACDDSPTSTITIWTDKAEIASYAELFNASHDKTKAVVVYKERLSASLPPAKDEAAPDAIIGSLLKNSGNEKYFANLDDMLGERDDDGEISKRKIDRKFFYSSLLDYGKNEDGKQILIPVSFNLPVIIFSDENKPLVKNAHMLELEEIRDLSKEFNATAKSGIYTKMGFAPSWNSDFLYTAAKMTGADFHEEGNALAWDEESLEIAEEFLREWTKNANSSSTAEQDFSFKYLYTPNYKQVASGRCLFAYTTTSKFFSLAPEQTENLHFRWLTTNKTILADDEITTAGIYRKSPARNRRDAKTFLLWMMDEENQRAMLDRSFRMNLGTKTFGICGGFSALKGVNERFFPTFYKNLLGNLPGESAIRAPAPLPTRWESLKERVVIPHLAESTRTEGWQDAKSIDERLKSWAKQFN</sequence>
<name>H7EN19_9SPIR</name>
<protein>
    <submittedName>
        <fullName evidence="1">Putative lipoprotein</fullName>
    </submittedName>
</protein>
<dbReference type="EMBL" id="AGRW01000052">
    <property type="protein sequence ID" value="EIC01083.1"/>
    <property type="molecule type" value="Genomic_DNA"/>
</dbReference>
<dbReference type="AlphaFoldDB" id="H7EN19"/>
<accession>H7EN19</accession>
<organism evidence="1 2">
    <name type="scientific">Treponema saccharophilum DSM 2985</name>
    <dbReference type="NCBI Taxonomy" id="907348"/>
    <lineage>
        <taxon>Bacteria</taxon>
        <taxon>Pseudomonadati</taxon>
        <taxon>Spirochaetota</taxon>
        <taxon>Spirochaetia</taxon>
        <taxon>Spirochaetales</taxon>
        <taxon>Treponemataceae</taxon>
        <taxon>Treponema</taxon>
    </lineage>
</organism>
<proteinExistence type="predicted"/>
<evidence type="ECO:0000313" key="2">
    <source>
        <dbReference type="Proteomes" id="UP000003571"/>
    </source>
</evidence>
<dbReference type="Proteomes" id="UP000003571">
    <property type="component" value="Unassembled WGS sequence"/>
</dbReference>
<dbReference type="SUPFAM" id="SSF53850">
    <property type="entry name" value="Periplasmic binding protein-like II"/>
    <property type="match status" value="1"/>
</dbReference>
<evidence type="ECO:0000313" key="1">
    <source>
        <dbReference type="EMBL" id="EIC01083.1"/>
    </source>
</evidence>
<reference evidence="1 2" key="1">
    <citation type="submission" date="2011-09" db="EMBL/GenBank/DDBJ databases">
        <title>The draft genome of Treponema saccharophilum DSM 2985.</title>
        <authorList>
            <consortium name="US DOE Joint Genome Institute (JGI-PGF)"/>
            <person name="Lucas S."/>
            <person name="Copeland A."/>
            <person name="Lapidus A."/>
            <person name="Glavina del Rio T."/>
            <person name="Dalin E."/>
            <person name="Tice H."/>
            <person name="Bruce D."/>
            <person name="Goodwin L."/>
            <person name="Pitluck S."/>
            <person name="Peters L."/>
            <person name="Kyrpides N."/>
            <person name="Mavromatis K."/>
            <person name="Ivanova N."/>
            <person name="Markowitz V."/>
            <person name="Cheng J.-F."/>
            <person name="Hugenholtz P."/>
            <person name="Woyke T."/>
            <person name="Wu D."/>
            <person name="Gronow S."/>
            <person name="Wellnitz S."/>
            <person name="Brambilla E."/>
            <person name="Klenk H.-P."/>
            <person name="Eisen J.A."/>
        </authorList>
    </citation>
    <scope>NUCLEOTIDE SEQUENCE [LARGE SCALE GENOMIC DNA]</scope>
    <source>
        <strain evidence="1 2">DSM 2985</strain>
    </source>
</reference>
<gene>
    <name evidence="1" type="ORF">TresaDRAFT_0908</name>
</gene>